<reference evidence="1 2" key="1">
    <citation type="submission" date="2017-09" db="EMBL/GenBank/DDBJ databases">
        <title>Sphingomonas panjinensis sp.nov., isolated from oil-contaminated soil.</title>
        <authorList>
            <person name="Wang L."/>
            <person name="Chen L."/>
        </authorList>
    </citation>
    <scope>NUCLEOTIDE SEQUENCE [LARGE SCALE GENOMIC DNA]</scope>
    <source>
        <strain evidence="1 2">FW-11</strain>
    </source>
</reference>
<proteinExistence type="predicted"/>
<evidence type="ECO:0000313" key="2">
    <source>
        <dbReference type="Proteomes" id="UP000244162"/>
    </source>
</evidence>
<name>A0A2T5G197_9SPHN</name>
<accession>A0A2T5G197</accession>
<keyword evidence="2" id="KW-1185">Reference proteome</keyword>
<protein>
    <submittedName>
        <fullName evidence="1">Uncharacterized protein</fullName>
    </submittedName>
</protein>
<dbReference type="Proteomes" id="UP000244162">
    <property type="component" value="Unassembled WGS sequence"/>
</dbReference>
<evidence type="ECO:0000313" key="1">
    <source>
        <dbReference type="EMBL" id="PTQ12926.1"/>
    </source>
</evidence>
<organism evidence="1 2">
    <name type="scientific">Sphingomonas oleivorans</name>
    <dbReference type="NCBI Taxonomy" id="1735121"/>
    <lineage>
        <taxon>Bacteria</taxon>
        <taxon>Pseudomonadati</taxon>
        <taxon>Pseudomonadota</taxon>
        <taxon>Alphaproteobacteria</taxon>
        <taxon>Sphingomonadales</taxon>
        <taxon>Sphingomonadaceae</taxon>
        <taxon>Sphingomonas</taxon>
    </lineage>
</organism>
<dbReference type="AlphaFoldDB" id="A0A2T5G197"/>
<sequence length="75" mass="8134">MTDVARYTLPDGREFAVPDPYYLASCDACGWVGSSEECGTDYWGDCGDVFCPKCYSDGADCGQVAETAVMEPRND</sequence>
<comment type="caution">
    <text evidence="1">The sequence shown here is derived from an EMBL/GenBank/DDBJ whole genome shotgun (WGS) entry which is preliminary data.</text>
</comment>
<gene>
    <name evidence="1" type="ORF">CLG96_01935</name>
</gene>
<dbReference type="EMBL" id="NWBU01000004">
    <property type="protein sequence ID" value="PTQ12926.1"/>
    <property type="molecule type" value="Genomic_DNA"/>
</dbReference>